<keyword evidence="2" id="KW-1185">Reference proteome</keyword>
<sequence>MESSSDLLPPPGAIGTINNYSNLQLYQGTQCQLTARLSLLSWEGAEYSLSETPPREEAAFTQMAKRRGSRNYREEEVQWLFELVNSHAS</sequence>
<dbReference type="AlphaFoldDB" id="A0A2P4WW90"/>
<gene>
    <name evidence="1" type="ORF">PHPALM_37899</name>
</gene>
<comment type="caution">
    <text evidence="1">The sequence shown here is derived from an EMBL/GenBank/DDBJ whole genome shotgun (WGS) entry which is preliminary data.</text>
</comment>
<proteinExistence type="predicted"/>
<organism evidence="1 2">
    <name type="scientific">Phytophthora palmivora</name>
    <dbReference type="NCBI Taxonomy" id="4796"/>
    <lineage>
        <taxon>Eukaryota</taxon>
        <taxon>Sar</taxon>
        <taxon>Stramenopiles</taxon>
        <taxon>Oomycota</taxon>
        <taxon>Peronosporomycetes</taxon>
        <taxon>Peronosporales</taxon>
        <taxon>Peronosporaceae</taxon>
        <taxon>Phytophthora</taxon>
    </lineage>
</organism>
<evidence type="ECO:0000313" key="2">
    <source>
        <dbReference type="Proteomes" id="UP000237271"/>
    </source>
</evidence>
<protein>
    <submittedName>
        <fullName evidence="1">Uncharacterized protein</fullName>
    </submittedName>
</protein>
<dbReference type="Proteomes" id="UP000237271">
    <property type="component" value="Unassembled WGS sequence"/>
</dbReference>
<dbReference type="OrthoDB" id="124822at2759"/>
<reference evidence="1 2" key="1">
    <citation type="journal article" date="2017" name="Genome Biol. Evol.">
        <title>Phytophthora megakarya and P. palmivora, closely related causal agents of cacao black pod rot, underwent increases in genome sizes and gene numbers by different mechanisms.</title>
        <authorList>
            <person name="Ali S.S."/>
            <person name="Shao J."/>
            <person name="Lary D.J."/>
            <person name="Kronmiller B."/>
            <person name="Shen D."/>
            <person name="Strem M.D."/>
            <person name="Amoako-Attah I."/>
            <person name="Akrofi A.Y."/>
            <person name="Begoude B.A."/>
            <person name="Ten Hoopen G.M."/>
            <person name="Coulibaly K."/>
            <person name="Kebe B.I."/>
            <person name="Melnick R.L."/>
            <person name="Guiltinan M.J."/>
            <person name="Tyler B.M."/>
            <person name="Meinhardt L.W."/>
            <person name="Bailey B.A."/>
        </authorList>
    </citation>
    <scope>NUCLEOTIDE SEQUENCE [LARGE SCALE GENOMIC DNA]</scope>
    <source>
        <strain evidence="2">sbr112.9</strain>
    </source>
</reference>
<accession>A0A2P4WW90</accession>
<evidence type="ECO:0000313" key="1">
    <source>
        <dbReference type="EMBL" id="POM57567.1"/>
    </source>
</evidence>
<dbReference type="EMBL" id="NCKW01020640">
    <property type="protein sequence ID" value="POM57567.1"/>
    <property type="molecule type" value="Genomic_DNA"/>
</dbReference>
<name>A0A2P4WW90_9STRA</name>